<accession>A0A453FDH7</accession>
<reference evidence="2" key="3">
    <citation type="journal article" date="2017" name="Nature">
        <title>Genome sequence of the progenitor of the wheat D genome Aegilops tauschii.</title>
        <authorList>
            <person name="Luo M.C."/>
            <person name="Gu Y.Q."/>
            <person name="Puiu D."/>
            <person name="Wang H."/>
            <person name="Twardziok S.O."/>
            <person name="Deal K.R."/>
            <person name="Huo N."/>
            <person name="Zhu T."/>
            <person name="Wang L."/>
            <person name="Wang Y."/>
            <person name="McGuire P.E."/>
            <person name="Liu S."/>
            <person name="Long H."/>
            <person name="Ramasamy R.K."/>
            <person name="Rodriguez J.C."/>
            <person name="Van S.L."/>
            <person name="Yuan L."/>
            <person name="Wang Z."/>
            <person name="Xia Z."/>
            <person name="Xiao L."/>
            <person name="Anderson O.D."/>
            <person name="Ouyang S."/>
            <person name="Liang Y."/>
            <person name="Zimin A.V."/>
            <person name="Pertea G."/>
            <person name="Qi P."/>
            <person name="Bennetzen J.L."/>
            <person name="Dai X."/>
            <person name="Dawson M.W."/>
            <person name="Muller H.G."/>
            <person name="Kugler K."/>
            <person name="Rivarola-Duarte L."/>
            <person name="Spannagl M."/>
            <person name="Mayer K.F.X."/>
            <person name="Lu F.H."/>
            <person name="Bevan M.W."/>
            <person name="Leroy P."/>
            <person name="Li P."/>
            <person name="You F.M."/>
            <person name="Sun Q."/>
            <person name="Liu Z."/>
            <person name="Lyons E."/>
            <person name="Wicker T."/>
            <person name="Salzberg S.L."/>
            <person name="Devos K.M."/>
            <person name="Dvorak J."/>
        </authorList>
    </citation>
    <scope>NUCLEOTIDE SEQUENCE [LARGE SCALE GENOMIC DNA]</scope>
    <source>
        <strain evidence="2">cv. AL8/78</strain>
    </source>
</reference>
<feature type="region of interest" description="Disordered" evidence="1">
    <location>
        <begin position="44"/>
        <end position="124"/>
    </location>
</feature>
<proteinExistence type="predicted"/>
<dbReference type="EnsemblPlants" id="AET3Gv20645600.5">
    <property type="protein sequence ID" value="AET3Gv20645600.5"/>
    <property type="gene ID" value="AET3Gv20645600"/>
</dbReference>
<dbReference type="Proteomes" id="UP000015105">
    <property type="component" value="Chromosome 3D"/>
</dbReference>
<reference evidence="3" key="2">
    <citation type="journal article" date="2017" name="Nat. Plants">
        <title>The Aegilops tauschii genome reveals multiple impacts of transposons.</title>
        <authorList>
            <person name="Zhao G."/>
            <person name="Zou C."/>
            <person name="Li K."/>
            <person name="Wang K."/>
            <person name="Li T."/>
            <person name="Gao L."/>
            <person name="Zhang X."/>
            <person name="Wang H."/>
            <person name="Yang Z."/>
            <person name="Liu X."/>
            <person name="Jiang W."/>
            <person name="Mao L."/>
            <person name="Kong X."/>
            <person name="Jiao Y."/>
            <person name="Jia J."/>
        </authorList>
    </citation>
    <scope>NUCLEOTIDE SEQUENCE [LARGE SCALE GENOMIC DNA]</scope>
    <source>
        <strain evidence="3">cv. AL8/78</strain>
    </source>
</reference>
<evidence type="ECO:0000256" key="1">
    <source>
        <dbReference type="SAM" id="MobiDB-lite"/>
    </source>
</evidence>
<reference evidence="2" key="5">
    <citation type="journal article" date="2021" name="G3 (Bethesda)">
        <title>Aegilops tauschii genome assembly Aet v5.0 features greater sequence contiguity and improved annotation.</title>
        <authorList>
            <person name="Wang L."/>
            <person name="Zhu T."/>
            <person name="Rodriguez J.C."/>
            <person name="Deal K.R."/>
            <person name="Dubcovsky J."/>
            <person name="McGuire P.E."/>
            <person name="Lux T."/>
            <person name="Spannagl M."/>
            <person name="Mayer K.F.X."/>
            <person name="Baldrich P."/>
            <person name="Meyers B.C."/>
            <person name="Huo N."/>
            <person name="Gu Y.Q."/>
            <person name="Zhou H."/>
            <person name="Devos K.M."/>
            <person name="Bennetzen J.L."/>
            <person name="Unver T."/>
            <person name="Budak H."/>
            <person name="Gulick P.J."/>
            <person name="Galiba G."/>
            <person name="Kalapos B."/>
            <person name="Nelson D.R."/>
            <person name="Li P."/>
            <person name="You F.M."/>
            <person name="Luo M.C."/>
            <person name="Dvorak J."/>
        </authorList>
    </citation>
    <scope>NUCLEOTIDE SEQUENCE [LARGE SCALE GENOMIC DNA]</scope>
    <source>
        <strain evidence="2">cv. AL8/78</strain>
    </source>
</reference>
<sequence>SRWPPKTKPFTQALDTILPTHALLASSRRRSLFLCDLLALPDDADSSAPGHWPTPASPRCPTVSVTSEAHREQNLRRHHLTPSPPQHQSRSQQLPRHRQDLLPACRKLHPPPSPFTIVSSAGAA</sequence>
<organism evidence="2 3">
    <name type="scientific">Aegilops tauschii subsp. strangulata</name>
    <name type="common">Goatgrass</name>
    <dbReference type="NCBI Taxonomy" id="200361"/>
    <lineage>
        <taxon>Eukaryota</taxon>
        <taxon>Viridiplantae</taxon>
        <taxon>Streptophyta</taxon>
        <taxon>Embryophyta</taxon>
        <taxon>Tracheophyta</taxon>
        <taxon>Spermatophyta</taxon>
        <taxon>Magnoliopsida</taxon>
        <taxon>Liliopsida</taxon>
        <taxon>Poales</taxon>
        <taxon>Poaceae</taxon>
        <taxon>BOP clade</taxon>
        <taxon>Pooideae</taxon>
        <taxon>Triticodae</taxon>
        <taxon>Triticeae</taxon>
        <taxon>Triticinae</taxon>
        <taxon>Aegilops</taxon>
    </lineage>
</organism>
<evidence type="ECO:0000313" key="2">
    <source>
        <dbReference type="EnsemblPlants" id="AET3Gv20645600.5"/>
    </source>
</evidence>
<evidence type="ECO:0000313" key="3">
    <source>
        <dbReference type="Proteomes" id="UP000015105"/>
    </source>
</evidence>
<keyword evidence="3" id="KW-1185">Reference proteome</keyword>
<reference evidence="3" key="1">
    <citation type="journal article" date="2014" name="Science">
        <title>Ancient hybridizations among the ancestral genomes of bread wheat.</title>
        <authorList>
            <consortium name="International Wheat Genome Sequencing Consortium,"/>
            <person name="Marcussen T."/>
            <person name="Sandve S.R."/>
            <person name="Heier L."/>
            <person name="Spannagl M."/>
            <person name="Pfeifer M."/>
            <person name="Jakobsen K.S."/>
            <person name="Wulff B.B."/>
            <person name="Steuernagel B."/>
            <person name="Mayer K.F."/>
            <person name="Olsen O.A."/>
        </authorList>
    </citation>
    <scope>NUCLEOTIDE SEQUENCE [LARGE SCALE GENOMIC DNA]</scope>
    <source>
        <strain evidence="3">cv. AL8/78</strain>
    </source>
</reference>
<reference evidence="2" key="4">
    <citation type="submission" date="2019-03" db="UniProtKB">
        <authorList>
            <consortium name="EnsemblPlants"/>
        </authorList>
    </citation>
    <scope>IDENTIFICATION</scope>
</reference>
<dbReference type="AlphaFoldDB" id="A0A453FDH7"/>
<dbReference type="Gramene" id="AET3Gv20645600.5">
    <property type="protein sequence ID" value="AET3Gv20645600.5"/>
    <property type="gene ID" value="AET3Gv20645600"/>
</dbReference>
<name>A0A453FDH7_AEGTS</name>
<protein>
    <submittedName>
        <fullName evidence="2">Uncharacterized protein</fullName>
    </submittedName>
</protein>